<sequence>MQLLYLIPLLAAGANAHGVLLQVNGANGVVAPGACVLDKTPRDCIVNACGAQADTSIIRDEEMRTHKYGPLGWTQGAGDCKPDKVLKVFMGLSGDIPEYKGGRNPTGKADPFEEKKTGKQVTPRQLDQQCLADDLPQKISLVSSFLSLPLVGFFGLGGDPTSYPEENIIQKYAGCGQSFGLPTTSDDGELEVIYRQINQDGPGPVTAAVDPTSGATDYNAFQTCTVTHNAAGDGFVGLSLATNTNWVVKIQMPKGLVCSAVVAGVPNVCFIRIRNNAPAGPFGGAGFFTQSKAARKRAIEYRRKKRAEEGLE</sequence>
<comment type="caution">
    <text evidence="1">The sequence shown here is derived from an EMBL/GenBank/DDBJ whole genome shotgun (WGS) entry which is preliminary data.</text>
</comment>
<protein>
    <submittedName>
        <fullName evidence="1">Uncharacterized protein</fullName>
    </submittedName>
</protein>
<proteinExistence type="predicted"/>
<reference evidence="1" key="1">
    <citation type="submission" date="2022-08" db="EMBL/GenBank/DDBJ databases">
        <title>Genome Sequence of Lecanicillium fungicola.</title>
        <authorList>
            <person name="Buettner E."/>
        </authorList>
    </citation>
    <scope>NUCLEOTIDE SEQUENCE</scope>
    <source>
        <strain evidence="1">Babe33</strain>
    </source>
</reference>
<keyword evidence="2" id="KW-1185">Reference proteome</keyword>
<gene>
    <name evidence="1" type="ORF">NQ176_g1954</name>
</gene>
<name>A0ACC1NSW1_9HYPO</name>
<dbReference type="Proteomes" id="UP001143910">
    <property type="component" value="Unassembled WGS sequence"/>
</dbReference>
<organism evidence="1 2">
    <name type="scientific">Zarea fungicola</name>
    <dbReference type="NCBI Taxonomy" id="93591"/>
    <lineage>
        <taxon>Eukaryota</taxon>
        <taxon>Fungi</taxon>
        <taxon>Dikarya</taxon>
        <taxon>Ascomycota</taxon>
        <taxon>Pezizomycotina</taxon>
        <taxon>Sordariomycetes</taxon>
        <taxon>Hypocreomycetidae</taxon>
        <taxon>Hypocreales</taxon>
        <taxon>Cordycipitaceae</taxon>
        <taxon>Zarea</taxon>
    </lineage>
</organism>
<evidence type="ECO:0000313" key="2">
    <source>
        <dbReference type="Proteomes" id="UP001143910"/>
    </source>
</evidence>
<evidence type="ECO:0000313" key="1">
    <source>
        <dbReference type="EMBL" id="KAJ2981566.1"/>
    </source>
</evidence>
<accession>A0ACC1NSW1</accession>
<dbReference type="EMBL" id="JANJQO010000123">
    <property type="protein sequence ID" value="KAJ2981566.1"/>
    <property type="molecule type" value="Genomic_DNA"/>
</dbReference>